<comment type="similarity">
    <text evidence="1">Belongs to the AFG1 ATPase family.</text>
</comment>
<keyword evidence="2" id="KW-0547">Nucleotide-binding</keyword>
<protein>
    <submittedName>
        <fullName evidence="5">AFG1-like ATPase</fullName>
    </submittedName>
</protein>
<dbReference type="PANTHER" id="PTHR12169">
    <property type="entry name" value="ATPASE N2B"/>
    <property type="match status" value="1"/>
</dbReference>
<dbReference type="Pfam" id="PF03969">
    <property type="entry name" value="AFG1_ATPase"/>
    <property type="match status" value="1"/>
</dbReference>
<dbReference type="AlphaFoldDB" id="A0A9P4QEY2"/>
<proteinExistence type="inferred from homology"/>
<dbReference type="PANTHER" id="PTHR12169:SF6">
    <property type="entry name" value="AFG1-LIKE ATPASE"/>
    <property type="match status" value="1"/>
</dbReference>
<feature type="region of interest" description="Disordered" evidence="4">
    <location>
        <begin position="346"/>
        <end position="368"/>
    </location>
</feature>
<dbReference type="NCBIfam" id="NF040713">
    <property type="entry name" value="ZapE"/>
    <property type="match status" value="1"/>
</dbReference>
<dbReference type="SUPFAM" id="SSF52540">
    <property type="entry name" value="P-loop containing nucleoside triphosphate hydrolases"/>
    <property type="match status" value="1"/>
</dbReference>
<dbReference type="GO" id="GO:0005524">
    <property type="term" value="F:ATP binding"/>
    <property type="evidence" value="ECO:0007669"/>
    <property type="project" value="UniProtKB-KW"/>
</dbReference>
<dbReference type="Gene3D" id="3.40.50.300">
    <property type="entry name" value="P-loop containing nucleotide triphosphate hydrolases"/>
    <property type="match status" value="1"/>
</dbReference>
<dbReference type="GO" id="GO:0016887">
    <property type="term" value="F:ATP hydrolysis activity"/>
    <property type="evidence" value="ECO:0007669"/>
    <property type="project" value="InterPro"/>
</dbReference>
<name>A0A9P4QEY2_9PEZI</name>
<reference evidence="5" key="1">
    <citation type="journal article" date="2020" name="Stud. Mycol.">
        <title>101 Dothideomycetes genomes: a test case for predicting lifestyles and emergence of pathogens.</title>
        <authorList>
            <person name="Haridas S."/>
            <person name="Albert R."/>
            <person name="Binder M."/>
            <person name="Bloem J."/>
            <person name="Labutti K."/>
            <person name="Salamov A."/>
            <person name="Andreopoulos B."/>
            <person name="Baker S."/>
            <person name="Barry K."/>
            <person name="Bills G."/>
            <person name="Bluhm B."/>
            <person name="Cannon C."/>
            <person name="Castanera R."/>
            <person name="Culley D."/>
            <person name="Daum C."/>
            <person name="Ezra D."/>
            <person name="Gonzalez J."/>
            <person name="Henrissat B."/>
            <person name="Kuo A."/>
            <person name="Liang C."/>
            <person name="Lipzen A."/>
            <person name="Lutzoni F."/>
            <person name="Magnuson J."/>
            <person name="Mondo S."/>
            <person name="Nolan M."/>
            <person name="Ohm R."/>
            <person name="Pangilinan J."/>
            <person name="Park H.-J."/>
            <person name="Ramirez L."/>
            <person name="Alfaro M."/>
            <person name="Sun H."/>
            <person name="Tritt A."/>
            <person name="Yoshinaga Y."/>
            <person name="Zwiers L.-H."/>
            <person name="Turgeon B."/>
            <person name="Goodwin S."/>
            <person name="Spatafora J."/>
            <person name="Crous P."/>
            <person name="Grigoriev I."/>
        </authorList>
    </citation>
    <scope>NUCLEOTIDE SEQUENCE</scope>
    <source>
        <strain evidence="5">CBS 116435</strain>
    </source>
</reference>
<evidence type="ECO:0000313" key="5">
    <source>
        <dbReference type="EMBL" id="KAF2723457.1"/>
    </source>
</evidence>
<evidence type="ECO:0000256" key="2">
    <source>
        <dbReference type="ARBA" id="ARBA00022741"/>
    </source>
</evidence>
<organism evidence="5 6">
    <name type="scientific">Polychaeton citri CBS 116435</name>
    <dbReference type="NCBI Taxonomy" id="1314669"/>
    <lineage>
        <taxon>Eukaryota</taxon>
        <taxon>Fungi</taxon>
        <taxon>Dikarya</taxon>
        <taxon>Ascomycota</taxon>
        <taxon>Pezizomycotina</taxon>
        <taxon>Dothideomycetes</taxon>
        <taxon>Dothideomycetidae</taxon>
        <taxon>Capnodiales</taxon>
        <taxon>Capnodiaceae</taxon>
        <taxon>Polychaeton</taxon>
    </lineage>
</organism>
<dbReference type="InterPro" id="IPR027417">
    <property type="entry name" value="P-loop_NTPase"/>
</dbReference>
<dbReference type="EMBL" id="MU003776">
    <property type="protein sequence ID" value="KAF2723457.1"/>
    <property type="molecule type" value="Genomic_DNA"/>
</dbReference>
<evidence type="ECO:0000256" key="3">
    <source>
        <dbReference type="ARBA" id="ARBA00022840"/>
    </source>
</evidence>
<evidence type="ECO:0000256" key="1">
    <source>
        <dbReference type="ARBA" id="ARBA00010322"/>
    </source>
</evidence>
<accession>A0A9P4QEY2</accession>
<evidence type="ECO:0000313" key="6">
    <source>
        <dbReference type="Proteomes" id="UP000799441"/>
    </source>
</evidence>
<feature type="compositionally biased region" description="Polar residues" evidence="4">
    <location>
        <begin position="348"/>
        <end position="358"/>
    </location>
</feature>
<keyword evidence="3" id="KW-0067">ATP-binding</keyword>
<dbReference type="Proteomes" id="UP000799441">
    <property type="component" value="Unassembled WGS sequence"/>
</dbReference>
<dbReference type="InterPro" id="IPR005654">
    <property type="entry name" value="ATPase_AFG1-like"/>
</dbReference>
<comment type="caution">
    <text evidence="5">The sequence shown here is derived from an EMBL/GenBank/DDBJ whole genome shotgun (WGS) entry which is preliminary data.</text>
</comment>
<dbReference type="OrthoDB" id="548867at2759"/>
<sequence length="423" mass="46735">MSATLLEAAYQSLLARGRLSAHPGQASLVHRLTKLQRDLGVSGDGEDRLQGLYVFGGVGTGKSRIVDLFSATLAPSVTRRRAHFHEFMLDIHSRLHRARSASGYADDPLPQIGRDVRRESRVLCFDEFQVTDIADAMILQRLFRSIWGDGGVLVSTSNRHPDMLYENGLNRALFVPFIAQLKKQCELWKMDVEQNYRMIGGSRWRQTIFTDIGAYEAAIGVAQAGQPVQTVTIPVMMGRKLEVQATGKGSSQHKLEVFATFEELCQKSLGAADYHALCHLSKTIFLKGLRHFRTNELDFARRFITLIDLAYESSTKIVVYAEESLETVFDTIVAAEQQRANRLEGNTHDSLGQHQSMTVKRGGGSSSSMMSTFVGNDTEWSATGLRGAHLAAGGAGETDVVFAISRAMSRLHEMGSDSYGLKD</sequence>
<dbReference type="GO" id="GO:0005739">
    <property type="term" value="C:mitochondrion"/>
    <property type="evidence" value="ECO:0007669"/>
    <property type="project" value="TreeGrafter"/>
</dbReference>
<keyword evidence="6" id="KW-1185">Reference proteome</keyword>
<evidence type="ECO:0000256" key="4">
    <source>
        <dbReference type="SAM" id="MobiDB-lite"/>
    </source>
</evidence>
<gene>
    <name evidence="5" type="ORF">K431DRAFT_282911</name>
</gene>